<feature type="transmembrane region" description="Helical" evidence="8">
    <location>
        <begin position="199"/>
        <end position="216"/>
    </location>
</feature>
<comment type="caution">
    <text evidence="10">The sequence shown here is derived from an EMBL/GenBank/DDBJ whole genome shotgun (WGS) entry which is preliminary data.</text>
</comment>
<evidence type="ECO:0000256" key="8">
    <source>
        <dbReference type="SAM" id="Phobius"/>
    </source>
</evidence>
<dbReference type="EMBL" id="JAEPRB010000097">
    <property type="protein sequence ID" value="KAG2221882.1"/>
    <property type="molecule type" value="Genomic_DNA"/>
</dbReference>
<keyword evidence="6 8" id="KW-1133">Transmembrane helix</keyword>
<feature type="domain" description="RING-CH-type" evidence="9">
    <location>
        <begin position="13"/>
        <end position="110"/>
    </location>
</feature>
<reference evidence="10 11" key="1">
    <citation type="submission" date="2020-12" db="EMBL/GenBank/DDBJ databases">
        <title>Metabolic potential, ecology and presence of endohyphal bacteria is reflected in genomic diversity of Mucoromycotina.</title>
        <authorList>
            <person name="Muszewska A."/>
            <person name="Okrasinska A."/>
            <person name="Steczkiewicz K."/>
            <person name="Drgas O."/>
            <person name="Orlowska M."/>
            <person name="Perlinska-Lenart U."/>
            <person name="Aleksandrzak-Piekarczyk T."/>
            <person name="Szatraj K."/>
            <person name="Zielenkiewicz U."/>
            <person name="Pilsyk S."/>
            <person name="Malc E."/>
            <person name="Mieczkowski P."/>
            <person name="Kruszewska J.S."/>
            <person name="Biernat P."/>
            <person name="Pawlowska J."/>
        </authorList>
    </citation>
    <scope>NUCLEOTIDE SEQUENCE [LARGE SCALE GENOMIC DNA]</scope>
    <source>
        <strain evidence="10 11">CBS 142.35</strain>
    </source>
</reference>
<protein>
    <recommendedName>
        <fullName evidence="9">RING-CH-type domain-containing protein</fullName>
    </recommendedName>
</protein>
<evidence type="ECO:0000256" key="7">
    <source>
        <dbReference type="ARBA" id="ARBA00023136"/>
    </source>
</evidence>
<name>A0A8H7S2V9_9FUNG</name>
<dbReference type="OrthoDB" id="5817083at2759"/>
<dbReference type="Proteomes" id="UP000646827">
    <property type="component" value="Unassembled WGS sequence"/>
</dbReference>
<accession>A0A8H7S2V9</accession>
<dbReference type="SMART" id="SM00744">
    <property type="entry name" value="RINGv"/>
    <property type="match status" value="1"/>
</dbReference>
<dbReference type="Gene3D" id="3.30.40.10">
    <property type="entry name" value="Zinc/RING finger domain, C3HC4 (zinc finger)"/>
    <property type="match status" value="1"/>
</dbReference>
<evidence type="ECO:0000256" key="1">
    <source>
        <dbReference type="ARBA" id="ARBA00004141"/>
    </source>
</evidence>
<dbReference type="PANTHER" id="PTHR46283">
    <property type="entry name" value="E3 UBIQUITIN-PROTEIN LIGASE MARCH5"/>
    <property type="match status" value="1"/>
</dbReference>
<feature type="transmembrane region" description="Helical" evidence="8">
    <location>
        <begin position="236"/>
        <end position="257"/>
    </location>
</feature>
<evidence type="ECO:0000259" key="9">
    <source>
        <dbReference type="PROSITE" id="PS51292"/>
    </source>
</evidence>
<evidence type="ECO:0000256" key="5">
    <source>
        <dbReference type="ARBA" id="ARBA00022833"/>
    </source>
</evidence>
<dbReference type="GO" id="GO:0008270">
    <property type="term" value="F:zinc ion binding"/>
    <property type="evidence" value="ECO:0007669"/>
    <property type="project" value="UniProtKB-KW"/>
</dbReference>
<keyword evidence="3" id="KW-0479">Metal-binding</keyword>
<evidence type="ECO:0000256" key="4">
    <source>
        <dbReference type="ARBA" id="ARBA00022771"/>
    </source>
</evidence>
<keyword evidence="11" id="KW-1185">Reference proteome</keyword>
<comment type="subcellular location">
    <subcellularLocation>
        <location evidence="1">Membrane</location>
        <topology evidence="1">Multi-pass membrane protein</topology>
    </subcellularLocation>
</comment>
<evidence type="ECO:0000256" key="6">
    <source>
        <dbReference type="ARBA" id="ARBA00022989"/>
    </source>
</evidence>
<dbReference type="AlphaFoldDB" id="A0A8H7S2V9"/>
<evidence type="ECO:0000313" key="11">
    <source>
        <dbReference type="Proteomes" id="UP000646827"/>
    </source>
</evidence>
<dbReference type="Pfam" id="PF12906">
    <property type="entry name" value="RINGv"/>
    <property type="match status" value="1"/>
</dbReference>
<proteinExistence type="predicted"/>
<feature type="transmembrane region" description="Helical" evidence="8">
    <location>
        <begin position="133"/>
        <end position="156"/>
    </location>
</feature>
<keyword evidence="2 8" id="KW-0812">Transmembrane</keyword>
<dbReference type="InterPro" id="IPR013083">
    <property type="entry name" value="Znf_RING/FYVE/PHD"/>
</dbReference>
<dbReference type="InterPro" id="IPR011016">
    <property type="entry name" value="Znf_RING-CH"/>
</dbReference>
<keyword evidence="4" id="KW-0863">Zinc-finger</keyword>
<dbReference type="PROSITE" id="PS51292">
    <property type="entry name" value="ZF_RING_CH"/>
    <property type="match status" value="1"/>
</dbReference>
<feature type="transmembrane region" description="Helical" evidence="8">
    <location>
        <begin position="176"/>
        <end position="192"/>
    </location>
</feature>
<dbReference type="GO" id="GO:0016020">
    <property type="term" value="C:membrane"/>
    <property type="evidence" value="ECO:0007669"/>
    <property type="project" value="UniProtKB-SubCell"/>
</dbReference>
<gene>
    <name evidence="10" type="ORF">INT45_012526</name>
</gene>
<sequence>MASSSFEKIPPKEEEEERRRCWICFDEETKNDTIHNNGWVKPCQCSLTSHEQCLLDWIAENQKITTTTATATTTRRRRTVLTEAIQTPQNNNSRQTKVSCPQCGTPYVIADHTSQLLIILTTLDRFIHAATPYITLLGLGCSALVTSTTYGAYTIMNFLGREQSEQLIGVPAQWTWHVWISLPMIPVILISSRYRWADGFLPFATLLLLRAIGNPLHQAKISWPPSPVATIGLFPWIRLIYNNLFLLLQFRLSRFILRYRSKRSQSHASQQEQRSGVLDRREFDILTRSSTNTGVFIIDALMWPLISSWIGSCLNHMKWVRHYFPEPFQRNTLGGCLYVIIKDFTSLLYRCEKIRQRRSRRVRNYNEIP</sequence>
<keyword evidence="7 8" id="KW-0472">Membrane</keyword>
<evidence type="ECO:0000256" key="2">
    <source>
        <dbReference type="ARBA" id="ARBA00022692"/>
    </source>
</evidence>
<evidence type="ECO:0000256" key="3">
    <source>
        <dbReference type="ARBA" id="ARBA00022723"/>
    </source>
</evidence>
<organism evidence="10 11">
    <name type="scientific">Circinella minor</name>
    <dbReference type="NCBI Taxonomy" id="1195481"/>
    <lineage>
        <taxon>Eukaryota</taxon>
        <taxon>Fungi</taxon>
        <taxon>Fungi incertae sedis</taxon>
        <taxon>Mucoromycota</taxon>
        <taxon>Mucoromycotina</taxon>
        <taxon>Mucoromycetes</taxon>
        <taxon>Mucorales</taxon>
        <taxon>Lichtheimiaceae</taxon>
        <taxon>Circinella</taxon>
    </lineage>
</organism>
<keyword evidence="5" id="KW-0862">Zinc</keyword>
<evidence type="ECO:0000313" key="10">
    <source>
        <dbReference type="EMBL" id="KAG2221882.1"/>
    </source>
</evidence>